<organism evidence="2">
    <name type="scientific">Oryza barthii</name>
    <dbReference type="NCBI Taxonomy" id="65489"/>
    <lineage>
        <taxon>Eukaryota</taxon>
        <taxon>Viridiplantae</taxon>
        <taxon>Streptophyta</taxon>
        <taxon>Embryophyta</taxon>
        <taxon>Tracheophyta</taxon>
        <taxon>Spermatophyta</taxon>
        <taxon>Magnoliopsida</taxon>
        <taxon>Liliopsida</taxon>
        <taxon>Poales</taxon>
        <taxon>Poaceae</taxon>
        <taxon>BOP clade</taxon>
        <taxon>Oryzoideae</taxon>
        <taxon>Oryzeae</taxon>
        <taxon>Oryzinae</taxon>
        <taxon>Oryza</taxon>
    </lineage>
</organism>
<keyword evidence="3" id="KW-1185">Reference proteome</keyword>
<accession>A0A0D3H4Q9</accession>
<feature type="region of interest" description="Disordered" evidence="1">
    <location>
        <begin position="102"/>
        <end position="129"/>
    </location>
</feature>
<dbReference type="Proteomes" id="UP000026960">
    <property type="component" value="Chromosome 9"/>
</dbReference>
<reference evidence="2" key="1">
    <citation type="journal article" date="2009" name="Rice">
        <title>De Novo Next Generation Sequencing of Plant Genomes.</title>
        <authorList>
            <person name="Rounsley S."/>
            <person name="Marri P.R."/>
            <person name="Yu Y."/>
            <person name="He R."/>
            <person name="Sisneros N."/>
            <person name="Goicoechea J.L."/>
            <person name="Lee S.J."/>
            <person name="Angelova A."/>
            <person name="Kudrna D."/>
            <person name="Luo M."/>
            <person name="Affourtit J."/>
            <person name="Desany B."/>
            <person name="Knight J."/>
            <person name="Niazi F."/>
            <person name="Egholm M."/>
            <person name="Wing R.A."/>
        </authorList>
    </citation>
    <scope>NUCLEOTIDE SEQUENCE [LARGE SCALE GENOMIC DNA]</scope>
    <source>
        <strain evidence="2">cv. IRGC 105608</strain>
    </source>
</reference>
<reference evidence="2" key="2">
    <citation type="submission" date="2015-03" db="UniProtKB">
        <authorList>
            <consortium name="EnsemblPlants"/>
        </authorList>
    </citation>
    <scope>IDENTIFICATION</scope>
</reference>
<evidence type="ECO:0000313" key="2">
    <source>
        <dbReference type="EnsemblPlants" id="OBART09G03990.1"/>
    </source>
</evidence>
<dbReference type="PaxDb" id="65489-OBART09G03990.1"/>
<name>A0A0D3H4Q9_9ORYZ</name>
<dbReference type="Gramene" id="OBART09G03990.1">
    <property type="protein sequence ID" value="OBART09G03990.1"/>
    <property type="gene ID" value="OBART09G03990"/>
</dbReference>
<protein>
    <submittedName>
        <fullName evidence="2">Uncharacterized protein</fullName>
    </submittedName>
</protein>
<dbReference type="EnsemblPlants" id="OBART09G03990.1">
    <property type="protein sequence ID" value="OBART09G03990.1"/>
    <property type="gene ID" value="OBART09G03990"/>
</dbReference>
<dbReference type="HOGENOM" id="CLU_1430178_0_0_1"/>
<sequence length="190" mass="20197">MNIYLVSPGSTPTPILFSSPNPLFCLSFSSCRFPTSRPRAPPEGVCSHGPSGLPSSGGGKGNGVAIAGANPWYSGDGSDGSNTTSNSERTVTAEFGIIMHPGGYGDQEVDSRTANHHEADSETDSERTEGASFGKIANSFSNSRHFSYVDSELLPGKRQKNVVFQPEILTMVIYFQRILSGDNNYGANLV</sequence>
<evidence type="ECO:0000313" key="3">
    <source>
        <dbReference type="Proteomes" id="UP000026960"/>
    </source>
</evidence>
<feature type="compositionally biased region" description="Basic and acidic residues" evidence="1">
    <location>
        <begin position="109"/>
        <end position="129"/>
    </location>
</feature>
<dbReference type="AlphaFoldDB" id="A0A0D3H4Q9"/>
<proteinExistence type="predicted"/>
<evidence type="ECO:0000256" key="1">
    <source>
        <dbReference type="SAM" id="MobiDB-lite"/>
    </source>
</evidence>